<dbReference type="EC" id="4.2.1.75" evidence="3"/>
<dbReference type="Gene3D" id="3.40.1010.10">
    <property type="entry name" value="Cobalt-precorrin-4 Transmethylase, Domain 1"/>
    <property type="match status" value="1"/>
</dbReference>
<dbReference type="EMBL" id="UNQJ01000006">
    <property type="protein sequence ID" value="SYZ33189.1"/>
    <property type="molecule type" value="Genomic_DNA"/>
</dbReference>
<dbReference type="CDD" id="cd06578">
    <property type="entry name" value="HemD"/>
    <property type="match status" value="1"/>
</dbReference>
<accession>A0A383S745</accession>
<dbReference type="PANTHER" id="PTHR40082">
    <property type="entry name" value="BLR5956 PROTEIN"/>
    <property type="match status" value="1"/>
</dbReference>
<dbReference type="GO" id="GO:0004852">
    <property type="term" value="F:uroporphyrinogen-III synthase activity"/>
    <property type="evidence" value="ECO:0007669"/>
    <property type="project" value="UniProtKB-EC"/>
</dbReference>
<evidence type="ECO:0000259" key="2">
    <source>
        <dbReference type="Pfam" id="PF02602"/>
    </source>
</evidence>
<evidence type="ECO:0000313" key="4">
    <source>
        <dbReference type="Proteomes" id="UP000263928"/>
    </source>
</evidence>
<evidence type="ECO:0000313" key="3">
    <source>
        <dbReference type="EMBL" id="SYZ33189.1"/>
    </source>
</evidence>
<sequence length="534" mass="56538">MSQSMNQDSSGFGDEPERTGIAGRVIFAGALPNAVHQLTLSCLRALERADVLITNTILHEALQDAAISTRPGCRVVLDADQPVDLELTYAAEGRTVVRLVEGDPLLEGGIADEASACSQAGHAIEILPGVPTLTAAAGFAGVQLGNCPARLVLVAPDDEHITLPTLGALAVRCQLRQVPAVARAAIEAGKDIHEKTLLTLAGGTFRQETRAGVLGDFLKLAPPDEGGGQPVFLFIGDALAERAPGLDWFETQPLFGWRVLVPKTRQDCTELIERLAAYGATAEEVATIAVEPPRNPAQLDKALRGLVDGRYEWIIFTSRHAVNAVFEKISQYGLDSRALSGLRIAAVGQDTTEALTSRGVVPDLHPTDVRTVAGLAAAFPAFDDVLDPINKVFIPRADIATEPLSAGLAELGWDVDDVIAYRTVRAAPPPAPVREAIKTGHFDAVAFTSSTTVRNLVGIAGKPHNLSVIGAIGPATADTCGEHGIRVDTVAAYPGQVQLADALAAFATRRAEDLRAAGKPVMRPSQRRRRRSAR</sequence>
<dbReference type="Pfam" id="PF02602">
    <property type="entry name" value="HEM4"/>
    <property type="match status" value="1"/>
</dbReference>
<keyword evidence="4" id="KW-1185">Reference proteome</keyword>
<dbReference type="InterPro" id="IPR035996">
    <property type="entry name" value="4pyrrol_Methylase_sf"/>
</dbReference>
<protein>
    <submittedName>
        <fullName evidence="3">Uroporphyrinogen-III synthase</fullName>
        <ecNumber evidence="3">4.2.1.75</ecNumber>
    </submittedName>
</protein>
<dbReference type="InterPro" id="IPR014777">
    <property type="entry name" value="4pyrrole_Mease_sub1"/>
</dbReference>
<dbReference type="GO" id="GO:0006780">
    <property type="term" value="P:uroporphyrinogen III biosynthetic process"/>
    <property type="evidence" value="ECO:0007669"/>
    <property type="project" value="InterPro"/>
</dbReference>
<dbReference type="InterPro" id="IPR039793">
    <property type="entry name" value="UROS/Hem4"/>
</dbReference>
<feature type="domain" description="Tetrapyrrole methylase" evidence="1">
    <location>
        <begin position="24"/>
        <end position="171"/>
    </location>
</feature>
<feature type="domain" description="Tetrapyrrole biosynthesis uroporphyrinogen III synthase" evidence="2">
    <location>
        <begin position="270"/>
        <end position="495"/>
    </location>
</feature>
<name>A0A383S745_9ACTN</name>
<dbReference type="FunFam" id="3.40.50.10090:FF:000002">
    <property type="entry name" value="Bifunctional uroporphyrinogen-III C-methyltransferase/uroporphyrinogen-III synthase"/>
    <property type="match status" value="1"/>
</dbReference>
<organism evidence="3 4">
    <name type="scientific">Propionibacterium australiense</name>
    <dbReference type="NCBI Taxonomy" id="119981"/>
    <lineage>
        <taxon>Bacteria</taxon>
        <taxon>Bacillati</taxon>
        <taxon>Actinomycetota</taxon>
        <taxon>Actinomycetes</taxon>
        <taxon>Propionibacteriales</taxon>
        <taxon>Propionibacteriaceae</taxon>
        <taxon>Propionibacterium</taxon>
    </lineage>
</organism>
<keyword evidence="3" id="KW-0456">Lyase</keyword>
<dbReference type="Gene3D" id="3.40.50.10090">
    <property type="match status" value="2"/>
</dbReference>
<proteinExistence type="predicted"/>
<gene>
    <name evidence="3" type="ORF">PROPAUS_1106</name>
</gene>
<evidence type="ECO:0000259" key="1">
    <source>
        <dbReference type="Pfam" id="PF00590"/>
    </source>
</evidence>
<dbReference type="InterPro" id="IPR036108">
    <property type="entry name" value="4pyrrol_syn_uPrphyn_synt_sf"/>
</dbReference>
<dbReference type="SUPFAM" id="SSF53790">
    <property type="entry name" value="Tetrapyrrole methylase"/>
    <property type="match status" value="1"/>
</dbReference>
<dbReference type="Proteomes" id="UP000263928">
    <property type="component" value="Unassembled WGS sequence"/>
</dbReference>
<dbReference type="InterPro" id="IPR000878">
    <property type="entry name" value="4pyrrol_Mease"/>
</dbReference>
<reference evidence="4" key="1">
    <citation type="submission" date="2018-08" db="EMBL/GenBank/DDBJ databases">
        <authorList>
            <person name="Hornung B."/>
        </authorList>
    </citation>
    <scope>NUCLEOTIDE SEQUENCE [LARGE SCALE GENOMIC DNA]</scope>
</reference>
<dbReference type="Pfam" id="PF00590">
    <property type="entry name" value="TP_methylase"/>
    <property type="match status" value="1"/>
</dbReference>
<dbReference type="FunFam" id="3.40.50.10090:FF:000001">
    <property type="entry name" value="Bifunctional uroporphyrinogen-III C-methyltransferase/uroporphyrinogen-III synthase"/>
    <property type="match status" value="1"/>
</dbReference>
<dbReference type="SUPFAM" id="SSF69618">
    <property type="entry name" value="HemD-like"/>
    <property type="match status" value="1"/>
</dbReference>
<dbReference type="InterPro" id="IPR003754">
    <property type="entry name" value="4pyrrol_synth_uPrphyn_synth"/>
</dbReference>
<dbReference type="PANTHER" id="PTHR40082:SF1">
    <property type="entry name" value="BLR5956 PROTEIN"/>
    <property type="match status" value="1"/>
</dbReference>
<dbReference type="GO" id="GO:0008168">
    <property type="term" value="F:methyltransferase activity"/>
    <property type="evidence" value="ECO:0007669"/>
    <property type="project" value="InterPro"/>
</dbReference>
<dbReference type="AlphaFoldDB" id="A0A383S745"/>